<name>A0A1V0B400_9GAMM</name>
<reference evidence="1 2" key="1">
    <citation type="submission" date="2017-03" db="EMBL/GenBank/DDBJ databases">
        <title>Complete genome sequence of the novel DNRA strain Pseudomonas sp. S-6-2 isolated from Chinese polluted river sediment. Journal of Biotechnology.</title>
        <authorList>
            <person name="Li J."/>
            <person name="Xiang F."/>
            <person name="Wang L."/>
            <person name="Xi L."/>
            <person name="Liu J."/>
        </authorList>
    </citation>
    <scope>NUCLEOTIDE SEQUENCE [LARGE SCALE GENOMIC DNA]</scope>
    <source>
        <strain evidence="1 2">S-6-2</strain>
    </source>
</reference>
<dbReference type="KEGG" id="ppha:BVH74_07655"/>
<organism evidence="1 2">
    <name type="scientific">Halopseudomonas phragmitis</name>
    <dbReference type="NCBI Taxonomy" id="1931241"/>
    <lineage>
        <taxon>Bacteria</taxon>
        <taxon>Pseudomonadati</taxon>
        <taxon>Pseudomonadota</taxon>
        <taxon>Gammaproteobacteria</taxon>
        <taxon>Pseudomonadales</taxon>
        <taxon>Pseudomonadaceae</taxon>
        <taxon>Halopseudomonas</taxon>
    </lineage>
</organism>
<gene>
    <name evidence="1" type="ORF">BVH74_07655</name>
</gene>
<proteinExistence type="predicted"/>
<accession>A0A1V0B400</accession>
<evidence type="ECO:0000313" key="1">
    <source>
        <dbReference type="EMBL" id="AQZ94635.1"/>
    </source>
</evidence>
<sequence>MLASRQRLAALERVPVPVRLGAAVLTGWLVGRLAQASQVGVYRAYLGGRRLWRLGGLLVPVLGLRLRE</sequence>
<protein>
    <submittedName>
        <fullName evidence="1">Uncharacterized protein</fullName>
    </submittedName>
</protein>
<keyword evidence="2" id="KW-1185">Reference proteome</keyword>
<evidence type="ECO:0000313" key="2">
    <source>
        <dbReference type="Proteomes" id="UP000243488"/>
    </source>
</evidence>
<dbReference type="STRING" id="1931241.BVH74_07655"/>
<dbReference type="EMBL" id="CP020100">
    <property type="protein sequence ID" value="AQZ94635.1"/>
    <property type="molecule type" value="Genomic_DNA"/>
</dbReference>
<dbReference type="Proteomes" id="UP000243488">
    <property type="component" value="Chromosome"/>
</dbReference>
<dbReference type="AlphaFoldDB" id="A0A1V0B400"/>